<dbReference type="GO" id="GO:0006310">
    <property type="term" value="P:DNA recombination"/>
    <property type="evidence" value="ECO:0007669"/>
    <property type="project" value="InterPro"/>
</dbReference>
<dbReference type="SUPFAM" id="SSF53098">
    <property type="entry name" value="Ribonuclease H-like"/>
    <property type="match status" value="1"/>
</dbReference>
<evidence type="ECO:0008006" key="3">
    <source>
        <dbReference type="Google" id="ProtNLM"/>
    </source>
</evidence>
<accession>A0A6C0JVW9</accession>
<sequence length="180" mass="21492">MVRILSIDIGYHNLALVVANCYDTNICVEYVEKVSLEEYKYIYSNDIVDLVPLMIDDRKNIFESVDQIIIERQPPGGFTNIEVLIHYMFKHKTSLISPNAMHSYFGFDNLNYEQRKERTEKIAQRYLEDNEYYMNLDRKHDIADAVCMLIYQNYINSMKYKKKKLEENLVFEEFAWVKPT</sequence>
<dbReference type="GO" id="GO:0000400">
    <property type="term" value="F:four-way junction DNA binding"/>
    <property type="evidence" value="ECO:0007669"/>
    <property type="project" value="InterPro"/>
</dbReference>
<proteinExistence type="predicted"/>
<dbReference type="InterPro" id="IPR006932">
    <property type="entry name" value="HJ-resolvase_A22"/>
</dbReference>
<dbReference type="GO" id="GO:0016788">
    <property type="term" value="F:hydrolase activity, acting on ester bonds"/>
    <property type="evidence" value="ECO:0007669"/>
    <property type="project" value="InterPro"/>
</dbReference>
<dbReference type="InterPro" id="IPR012337">
    <property type="entry name" value="RNaseH-like_sf"/>
</dbReference>
<dbReference type="GO" id="GO:0006281">
    <property type="term" value="P:DNA repair"/>
    <property type="evidence" value="ECO:0007669"/>
    <property type="project" value="InterPro"/>
</dbReference>
<dbReference type="Pfam" id="PF04848">
    <property type="entry name" value="Pox_A22"/>
    <property type="match status" value="1"/>
</dbReference>
<reference evidence="2" key="1">
    <citation type="journal article" date="2020" name="Nature">
        <title>Giant virus diversity and host interactions through global metagenomics.</title>
        <authorList>
            <person name="Schulz F."/>
            <person name="Roux S."/>
            <person name="Paez-Espino D."/>
            <person name="Jungbluth S."/>
            <person name="Walsh D.A."/>
            <person name="Denef V.J."/>
            <person name="McMahon K.D."/>
            <person name="Konstantinidis K.T."/>
            <person name="Eloe-Fadrosh E.A."/>
            <person name="Kyrpides N.C."/>
            <person name="Woyke T."/>
        </authorList>
    </citation>
    <scope>NUCLEOTIDE SEQUENCE</scope>
    <source>
        <strain evidence="2">GVMAG-S-1064190-84</strain>
    </source>
</reference>
<evidence type="ECO:0000313" key="2">
    <source>
        <dbReference type="EMBL" id="QHU08956.1"/>
    </source>
</evidence>
<evidence type="ECO:0000256" key="1">
    <source>
        <dbReference type="ARBA" id="ARBA00022801"/>
    </source>
</evidence>
<keyword evidence="1" id="KW-0378">Hydrolase</keyword>
<dbReference type="EMBL" id="MN740700">
    <property type="protein sequence ID" value="QHU08956.1"/>
    <property type="molecule type" value="Genomic_DNA"/>
</dbReference>
<dbReference type="AlphaFoldDB" id="A0A6C0JVW9"/>
<name>A0A6C0JVW9_9ZZZZ</name>
<organism evidence="2">
    <name type="scientific">viral metagenome</name>
    <dbReference type="NCBI Taxonomy" id="1070528"/>
    <lineage>
        <taxon>unclassified sequences</taxon>
        <taxon>metagenomes</taxon>
        <taxon>organismal metagenomes</taxon>
    </lineage>
</organism>
<protein>
    <recommendedName>
        <fullName evidence="3">Mitochondrial resolvase Ydc2 catalytic domain-containing protein</fullName>
    </recommendedName>
</protein>
<dbReference type="GO" id="GO:0000287">
    <property type="term" value="F:magnesium ion binding"/>
    <property type="evidence" value="ECO:0007669"/>
    <property type="project" value="InterPro"/>
</dbReference>